<keyword evidence="2" id="KW-0677">Repeat</keyword>
<dbReference type="KEGG" id="caci:CLOAM0688"/>
<gene>
    <name evidence="4" type="ordered locus">CLOAM0688</name>
</gene>
<keyword evidence="5" id="KW-1185">Reference proteome</keyword>
<reference evidence="4 5" key="1">
    <citation type="journal article" date="2008" name="J. Bacteriol.">
        <title>'Candidatus Cloacamonas acidaminovorans': genome sequence reconstruction provides a first glimpse of a new bacterial division.</title>
        <authorList>
            <person name="Pelletier E."/>
            <person name="Kreimeyer A."/>
            <person name="Bocs S."/>
            <person name="Rouy Z."/>
            <person name="Gyapay G."/>
            <person name="Chouari R."/>
            <person name="Riviere D."/>
            <person name="Ganesan A."/>
            <person name="Daegelen P."/>
            <person name="Sghir A."/>
            <person name="Cohen G.N."/>
            <person name="Medigue C."/>
            <person name="Weissenbach J."/>
            <person name="Le Paslier D."/>
        </authorList>
    </citation>
    <scope>NUCLEOTIDE SEQUENCE [LARGE SCALE GENOMIC DNA]</scope>
    <source>
        <strain evidence="5">Evry</strain>
    </source>
</reference>
<dbReference type="EMBL" id="CU466930">
    <property type="protein sequence ID" value="CAO80572.1"/>
    <property type="molecule type" value="Genomic_DNA"/>
</dbReference>
<dbReference type="STRING" id="459349.CLOAM0688"/>
<dbReference type="InterPro" id="IPR001451">
    <property type="entry name" value="Hexapep"/>
</dbReference>
<keyword evidence="1 4" id="KW-0808">Transferase</keyword>
<dbReference type="EC" id="2.3.1.-" evidence="4"/>
<keyword evidence="3 4" id="KW-0012">Acyltransferase</keyword>
<dbReference type="Gene3D" id="2.160.10.10">
    <property type="entry name" value="Hexapeptide repeat proteins"/>
    <property type="match status" value="1"/>
</dbReference>
<protein>
    <submittedName>
        <fullName evidence="4">Acetyltransferase (LacA-like)</fullName>
        <ecNumber evidence="4">2.3.1.-</ecNumber>
    </submittedName>
</protein>
<evidence type="ECO:0000256" key="3">
    <source>
        <dbReference type="ARBA" id="ARBA00023315"/>
    </source>
</evidence>
<proteinExistence type="predicted"/>
<organism evidence="4 5">
    <name type="scientific">Cloacimonas acidaminovorans (strain Evry)</name>
    <dbReference type="NCBI Taxonomy" id="459349"/>
    <lineage>
        <taxon>Bacteria</taxon>
        <taxon>Pseudomonadati</taxon>
        <taxon>Candidatus Cloacimonadota</taxon>
        <taxon>Candidatus Cloacimonadia</taxon>
        <taxon>Candidatus Cloacimonadales</taxon>
        <taxon>Candidatus Cloacimonadaceae</taxon>
        <taxon>Candidatus Cloacimonas</taxon>
    </lineage>
</organism>
<dbReference type="PROSITE" id="PS00101">
    <property type="entry name" value="HEXAPEP_TRANSFERASES"/>
    <property type="match status" value="1"/>
</dbReference>
<name>B0VGW3_CLOAI</name>
<sequence>MKAYLKVEFHPLPFHQERSFFKALKHTTKEHGFSGPFAQCRFLASRTKDHWLQVISRIMPFNGIRVKLQKMRGVMIARDVHIGPLVTIDDVYPYFVSIGRGSSIAGNNFILTHSKPLEYHSEVSKAYVAPVNIGKHVWIAINVTILPGVTIGEGSIVASGSVVTKSIPPLVLAAGIPAQVKKDLAPKLKKNYTDENFNAILEKRKKEFGF</sequence>
<evidence type="ECO:0000313" key="5">
    <source>
        <dbReference type="Proteomes" id="UP000002019"/>
    </source>
</evidence>
<evidence type="ECO:0000256" key="2">
    <source>
        <dbReference type="ARBA" id="ARBA00022737"/>
    </source>
</evidence>
<dbReference type="GO" id="GO:0016746">
    <property type="term" value="F:acyltransferase activity"/>
    <property type="evidence" value="ECO:0007669"/>
    <property type="project" value="UniProtKB-KW"/>
</dbReference>
<dbReference type="HOGENOM" id="CLU_051638_12_0_0"/>
<dbReference type="OrthoDB" id="9812571at2"/>
<dbReference type="InterPro" id="IPR011004">
    <property type="entry name" value="Trimer_LpxA-like_sf"/>
</dbReference>
<evidence type="ECO:0000256" key="1">
    <source>
        <dbReference type="ARBA" id="ARBA00022679"/>
    </source>
</evidence>
<evidence type="ECO:0000313" key="4">
    <source>
        <dbReference type="EMBL" id="CAO80572.1"/>
    </source>
</evidence>
<accession>B0VGW3</accession>
<dbReference type="AlphaFoldDB" id="B0VGW3"/>
<dbReference type="InterPro" id="IPR018357">
    <property type="entry name" value="Hexapep_transf_CS"/>
</dbReference>
<dbReference type="PANTHER" id="PTHR23416">
    <property type="entry name" value="SIALIC ACID SYNTHASE-RELATED"/>
    <property type="match status" value="1"/>
</dbReference>
<dbReference type="eggNOG" id="COG0110">
    <property type="taxonomic scope" value="Bacteria"/>
</dbReference>
<dbReference type="SUPFAM" id="SSF51161">
    <property type="entry name" value="Trimeric LpxA-like enzymes"/>
    <property type="match status" value="1"/>
</dbReference>
<dbReference type="RefSeq" id="WP_015424432.1">
    <property type="nucleotide sequence ID" value="NC_020449.1"/>
</dbReference>
<dbReference type="CDD" id="cd04647">
    <property type="entry name" value="LbH_MAT_like"/>
    <property type="match status" value="1"/>
</dbReference>
<dbReference type="InterPro" id="IPR051159">
    <property type="entry name" value="Hexapeptide_acetyltransf"/>
</dbReference>
<dbReference type="Pfam" id="PF00132">
    <property type="entry name" value="Hexapep"/>
    <property type="match status" value="1"/>
</dbReference>
<dbReference type="Proteomes" id="UP000002019">
    <property type="component" value="Chromosome"/>
</dbReference>